<accession>A0A5E8CKM9</accession>
<sequence length="207" mass="24816">MKCNILPLIHKFKLGYIKPQKFYWGWRSQKEIRKMLVNTSKVKYQPTMFNQEVSNKMIFNEHEFEKGSLEGYNRVWETYSQKKNFLKYKYTTPELSLAINHIIKQNPKIRQLELDNLKAKVLTSWIEVGTATGNDKFLGHWDIDYIKDEIKKSNLSHCWDIYVGPLKQRVKVLYSNNDRKDIWEWERCLMTKDSNWTISNINEIITA</sequence>
<organism evidence="1">
    <name type="scientific">seawater metagenome</name>
    <dbReference type="NCBI Taxonomy" id="1561972"/>
    <lineage>
        <taxon>unclassified sequences</taxon>
        <taxon>metagenomes</taxon>
        <taxon>ecological metagenomes</taxon>
    </lineage>
</organism>
<gene>
    <name evidence="1" type="ORF">CPAV1605_974</name>
</gene>
<reference evidence="1" key="1">
    <citation type="submission" date="2019-09" db="EMBL/GenBank/DDBJ databases">
        <authorList>
            <person name="Needham M D."/>
        </authorList>
    </citation>
    <scope>NUCLEOTIDE SEQUENCE</scope>
</reference>
<dbReference type="EMBL" id="CABVLZ010000004">
    <property type="protein sequence ID" value="VVU95249.1"/>
    <property type="molecule type" value="Genomic_DNA"/>
</dbReference>
<protein>
    <recommendedName>
        <fullName evidence="2">Tim44-like domain-containing protein</fullName>
    </recommendedName>
</protein>
<dbReference type="AlphaFoldDB" id="A0A5E8CKM9"/>
<evidence type="ECO:0008006" key="2">
    <source>
        <dbReference type="Google" id="ProtNLM"/>
    </source>
</evidence>
<proteinExistence type="predicted"/>
<name>A0A5E8CKM9_9ZZZZ</name>
<evidence type="ECO:0000313" key="1">
    <source>
        <dbReference type="EMBL" id="VVU95249.1"/>
    </source>
</evidence>